<dbReference type="InParanoid" id="A0A2K1LAX2"/>
<dbReference type="EMBL" id="ABEU02000001">
    <property type="protein sequence ID" value="PNR63161.1"/>
    <property type="molecule type" value="Genomic_DNA"/>
</dbReference>
<evidence type="ECO:0000313" key="2">
    <source>
        <dbReference type="EnsemblPlants" id="Pp3c1_34280V3.1"/>
    </source>
</evidence>
<dbReference type="Proteomes" id="UP000006727">
    <property type="component" value="Chromosome 1"/>
</dbReference>
<name>A0A2K1LAX2_PHYPA</name>
<reference evidence="2" key="3">
    <citation type="submission" date="2020-12" db="UniProtKB">
        <authorList>
            <consortium name="EnsemblPlants"/>
        </authorList>
    </citation>
    <scope>IDENTIFICATION</scope>
</reference>
<keyword evidence="3" id="KW-1185">Reference proteome</keyword>
<dbReference type="PANTHER" id="PTHR11439">
    <property type="entry name" value="GAG-POL-RELATED RETROTRANSPOSON"/>
    <property type="match status" value="1"/>
</dbReference>
<evidence type="ECO:0000313" key="3">
    <source>
        <dbReference type="Proteomes" id="UP000006727"/>
    </source>
</evidence>
<dbReference type="CDD" id="cd09272">
    <property type="entry name" value="RNase_HI_RT_Ty1"/>
    <property type="match status" value="1"/>
</dbReference>
<dbReference type="STRING" id="3218.A0A2K1LAX2"/>
<dbReference type="PANTHER" id="PTHR11439:SF483">
    <property type="entry name" value="PEPTIDE SYNTHASE GLIP-LIKE, PUTATIVE (AFU_ORTHOLOGUE AFUA_3G12920)-RELATED"/>
    <property type="match status" value="1"/>
</dbReference>
<reference evidence="1 3" key="2">
    <citation type="journal article" date="2018" name="Plant J.">
        <title>The Physcomitrella patens chromosome-scale assembly reveals moss genome structure and evolution.</title>
        <authorList>
            <person name="Lang D."/>
            <person name="Ullrich K.K."/>
            <person name="Murat F."/>
            <person name="Fuchs J."/>
            <person name="Jenkins J."/>
            <person name="Haas F.B."/>
            <person name="Piednoel M."/>
            <person name="Gundlach H."/>
            <person name="Van Bel M."/>
            <person name="Meyberg R."/>
            <person name="Vives C."/>
            <person name="Morata J."/>
            <person name="Symeonidi A."/>
            <person name="Hiss M."/>
            <person name="Muchero W."/>
            <person name="Kamisugi Y."/>
            <person name="Saleh O."/>
            <person name="Blanc G."/>
            <person name="Decker E.L."/>
            <person name="van Gessel N."/>
            <person name="Grimwood J."/>
            <person name="Hayes R.D."/>
            <person name="Graham S.W."/>
            <person name="Gunter L.E."/>
            <person name="McDaniel S.F."/>
            <person name="Hoernstein S.N.W."/>
            <person name="Larsson A."/>
            <person name="Li F.W."/>
            <person name="Perroud P.F."/>
            <person name="Phillips J."/>
            <person name="Ranjan P."/>
            <person name="Rokshar D.S."/>
            <person name="Rothfels C.J."/>
            <person name="Schneider L."/>
            <person name="Shu S."/>
            <person name="Stevenson D.W."/>
            <person name="Thummler F."/>
            <person name="Tillich M."/>
            <person name="Villarreal Aguilar J.C."/>
            <person name="Widiez T."/>
            <person name="Wong G.K."/>
            <person name="Wymore A."/>
            <person name="Zhang Y."/>
            <person name="Zimmer A.D."/>
            <person name="Quatrano R.S."/>
            <person name="Mayer K.F.X."/>
            <person name="Goodstein D."/>
            <person name="Casacuberta J.M."/>
            <person name="Vandepoele K."/>
            <person name="Reski R."/>
            <person name="Cuming A.C."/>
            <person name="Tuskan G.A."/>
            <person name="Maumus F."/>
            <person name="Salse J."/>
            <person name="Schmutz J."/>
            <person name="Rensing S.A."/>
        </authorList>
    </citation>
    <scope>NUCLEOTIDE SEQUENCE [LARGE SCALE GENOMIC DNA]</scope>
    <source>
        <strain evidence="2 3">cv. Gransden 2004</strain>
    </source>
</reference>
<evidence type="ECO:0008006" key="4">
    <source>
        <dbReference type="Google" id="ProtNLM"/>
    </source>
</evidence>
<dbReference type="AlphaFoldDB" id="A0A2K1LAX2"/>
<sequence length="186" mass="21038">MVLGILLIYPKKKKAITSKWIFKIKAKKQCYADAGHGRDIDTRSPIIGLIYKLGKSPIDWSNKRQATVALSTTEGDYCVLFEVAKDVIHLRRMLKELKIICANPSLILSDNQSCIRLVDNPILHSRTKHIEIQYHFIREKSLAGDVIVDYVPSSEQQADILTKLLDTFTYGCMHKAINITPIPSSN</sequence>
<reference evidence="1 3" key="1">
    <citation type="journal article" date="2008" name="Science">
        <title>The Physcomitrella genome reveals evolutionary insights into the conquest of land by plants.</title>
        <authorList>
            <person name="Rensing S."/>
            <person name="Lang D."/>
            <person name="Zimmer A."/>
            <person name="Terry A."/>
            <person name="Salamov A."/>
            <person name="Shapiro H."/>
            <person name="Nishiyama T."/>
            <person name="Perroud P.-F."/>
            <person name="Lindquist E."/>
            <person name="Kamisugi Y."/>
            <person name="Tanahashi T."/>
            <person name="Sakakibara K."/>
            <person name="Fujita T."/>
            <person name="Oishi K."/>
            <person name="Shin-I T."/>
            <person name="Kuroki Y."/>
            <person name="Toyoda A."/>
            <person name="Suzuki Y."/>
            <person name="Hashimoto A."/>
            <person name="Yamaguchi K."/>
            <person name="Sugano A."/>
            <person name="Kohara Y."/>
            <person name="Fujiyama A."/>
            <person name="Anterola A."/>
            <person name="Aoki S."/>
            <person name="Ashton N."/>
            <person name="Barbazuk W.B."/>
            <person name="Barker E."/>
            <person name="Bennetzen J."/>
            <person name="Bezanilla M."/>
            <person name="Blankenship R."/>
            <person name="Cho S.H."/>
            <person name="Dutcher S."/>
            <person name="Estelle M."/>
            <person name="Fawcett J.A."/>
            <person name="Gundlach H."/>
            <person name="Hanada K."/>
            <person name="Heyl A."/>
            <person name="Hicks K.A."/>
            <person name="Hugh J."/>
            <person name="Lohr M."/>
            <person name="Mayer K."/>
            <person name="Melkozernov A."/>
            <person name="Murata T."/>
            <person name="Nelson D."/>
            <person name="Pils B."/>
            <person name="Prigge M."/>
            <person name="Reiss B."/>
            <person name="Renner T."/>
            <person name="Rombauts S."/>
            <person name="Rushton P."/>
            <person name="Sanderfoot A."/>
            <person name="Schween G."/>
            <person name="Shiu S.-H."/>
            <person name="Stueber K."/>
            <person name="Theodoulou F.L."/>
            <person name="Tu H."/>
            <person name="Van de Peer Y."/>
            <person name="Verrier P.J."/>
            <person name="Waters E."/>
            <person name="Wood A."/>
            <person name="Yang L."/>
            <person name="Cove D."/>
            <person name="Cuming A."/>
            <person name="Hasebe M."/>
            <person name="Lucas S."/>
            <person name="Mishler D.B."/>
            <person name="Reski R."/>
            <person name="Grigoriev I."/>
            <person name="Quatrano R.S."/>
            <person name="Boore J.L."/>
        </authorList>
    </citation>
    <scope>NUCLEOTIDE SEQUENCE [LARGE SCALE GENOMIC DNA]</scope>
    <source>
        <strain evidence="2 3">cv. Gransden 2004</strain>
    </source>
</reference>
<protein>
    <recommendedName>
        <fullName evidence="4">Copia protein</fullName>
    </recommendedName>
</protein>
<gene>
    <name evidence="1" type="ORF">PHYPA_001586</name>
</gene>
<accession>A0A2K1LAX2</accession>
<organism evidence="1">
    <name type="scientific">Physcomitrium patens</name>
    <name type="common">Spreading-leaved earth moss</name>
    <name type="synonym">Physcomitrella patens</name>
    <dbReference type="NCBI Taxonomy" id="3218"/>
    <lineage>
        <taxon>Eukaryota</taxon>
        <taxon>Viridiplantae</taxon>
        <taxon>Streptophyta</taxon>
        <taxon>Embryophyta</taxon>
        <taxon>Bryophyta</taxon>
        <taxon>Bryophytina</taxon>
        <taxon>Bryopsida</taxon>
        <taxon>Funariidae</taxon>
        <taxon>Funariales</taxon>
        <taxon>Funariaceae</taxon>
        <taxon>Physcomitrium</taxon>
    </lineage>
</organism>
<dbReference type="Gramene" id="Pp3c1_34280V3.1">
    <property type="protein sequence ID" value="Pp3c1_34280V3.1"/>
    <property type="gene ID" value="Pp3c1_34280"/>
</dbReference>
<dbReference type="EnsemblPlants" id="Pp3c1_34280V3.1">
    <property type="protein sequence ID" value="Pp3c1_34280V3.1"/>
    <property type="gene ID" value="Pp3c1_34280"/>
</dbReference>
<proteinExistence type="predicted"/>
<evidence type="ECO:0000313" key="1">
    <source>
        <dbReference type="EMBL" id="PNR63161.1"/>
    </source>
</evidence>